<gene>
    <name evidence="7" type="ORF">IAD31_01390</name>
</gene>
<evidence type="ECO:0000256" key="2">
    <source>
        <dbReference type="ARBA" id="ARBA00022670"/>
    </source>
</evidence>
<protein>
    <submittedName>
        <fullName evidence="7">S41 family peptidase</fullName>
    </submittedName>
</protein>
<dbReference type="Gene3D" id="3.30.750.44">
    <property type="match status" value="1"/>
</dbReference>
<dbReference type="SUPFAM" id="SSF52096">
    <property type="entry name" value="ClpP/crotonase"/>
    <property type="match status" value="1"/>
</dbReference>
<dbReference type="GO" id="GO:0008236">
    <property type="term" value="F:serine-type peptidase activity"/>
    <property type="evidence" value="ECO:0007669"/>
    <property type="project" value="UniProtKB-KW"/>
</dbReference>
<dbReference type="Gene3D" id="2.30.42.10">
    <property type="match status" value="1"/>
</dbReference>
<dbReference type="GO" id="GO:0004175">
    <property type="term" value="F:endopeptidase activity"/>
    <property type="evidence" value="ECO:0007669"/>
    <property type="project" value="TreeGrafter"/>
</dbReference>
<evidence type="ECO:0000313" key="7">
    <source>
        <dbReference type="EMBL" id="HIQ60245.1"/>
    </source>
</evidence>
<evidence type="ECO:0000259" key="6">
    <source>
        <dbReference type="PROSITE" id="PS50106"/>
    </source>
</evidence>
<organism evidence="7 8">
    <name type="scientific">Candidatus Enterenecus faecium</name>
    <dbReference type="NCBI Taxonomy" id="2840780"/>
    <lineage>
        <taxon>Bacteria</taxon>
        <taxon>Bacillati</taxon>
        <taxon>Bacillota</taxon>
        <taxon>Clostridia</taxon>
        <taxon>Eubacteriales</taxon>
        <taxon>Candidatus Enterenecus</taxon>
    </lineage>
</organism>
<proteinExistence type="inferred from homology"/>
<evidence type="ECO:0000256" key="5">
    <source>
        <dbReference type="RuleBase" id="RU004404"/>
    </source>
</evidence>
<comment type="caution">
    <text evidence="7">The sequence shown here is derived from an EMBL/GenBank/DDBJ whole genome shotgun (WGS) entry which is preliminary data.</text>
</comment>
<sequence length="383" mass="40573">MEEQQKKRRRFPGWAKIVIAVVLTLVLTLGAVAGAAVVVFGKDGIALMQGYLLAKFSFVETDADLSKAVDSALDGMVEGLGDRWSYYLDPESYQNTLQSRANNYVGIGVTVSYDREDGLLVQEVTEEGPAQQAGVKAGDVITHVDGTSVAGDARYEATDMIAGEEGTQVELTLLGEDGTTRTVTCTRQTLKSDSVSSKLLDNGVGYVRLDNFYSGAASSLSREVQSLMDQGATSLVLDVRSNPGGYVAELIAALDYLLPEGPVFTERPRWGKETVYESDASCVDLPVVVMVDANSYSAAELFAAQLRESVQAPIVGEVTSGKGYAQLTFPLVNGGGLGLSVSAYCTGGGHSLIGEGIQPDVELSLDDSGTDNQLQAAIDLLLK</sequence>
<keyword evidence="3 5" id="KW-0378">Hydrolase</keyword>
<dbReference type="GO" id="GO:0006508">
    <property type="term" value="P:proteolysis"/>
    <property type="evidence" value="ECO:0007669"/>
    <property type="project" value="UniProtKB-KW"/>
</dbReference>
<comment type="similarity">
    <text evidence="1 5">Belongs to the peptidase S41A family.</text>
</comment>
<dbReference type="EMBL" id="DVFO01000010">
    <property type="protein sequence ID" value="HIQ60245.1"/>
    <property type="molecule type" value="Genomic_DNA"/>
</dbReference>
<dbReference type="InterPro" id="IPR005151">
    <property type="entry name" value="Tail-specific_protease"/>
</dbReference>
<dbReference type="PROSITE" id="PS50106">
    <property type="entry name" value="PDZ"/>
    <property type="match status" value="1"/>
</dbReference>
<evidence type="ECO:0000256" key="4">
    <source>
        <dbReference type="ARBA" id="ARBA00022825"/>
    </source>
</evidence>
<evidence type="ECO:0000256" key="3">
    <source>
        <dbReference type="ARBA" id="ARBA00022801"/>
    </source>
</evidence>
<dbReference type="AlphaFoldDB" id="A0A9D1CG32"/>
<dbReference type="Gene3D" id="3.90.226.10">
    <property type="entry name" value="2-enoyl-CoA Hydratase, Chain A, domain 1"/>
    <property type="match status" value="1"/>
</dbReference>
<dbReference type="InterPro" id="IPR036034">
    <property type="entry name" value="PDZ_sf"/>
</dbReference>
<dbReference type="NCBIfam" id="TIGR00225">
    <property type="entry name" value="prc"/>
    <property type="match status" value="1"/>
</dbReference>
<name>A0A9D1CG32_9FIRM</name>
<dbReference type="SUPFAM" id="SSF50156">
    <property type="entry name" value="PDZ domain-like"/>
    <property type="match status" value="1"/>
</dbReference>
<feature type="domain" description="PDZ" evidence="6">
    <location>
        <begin position="94"/>
        <end position="161"/>
    </location>
</feature>
<dbReference type="CDD" id="cd06782">
    <property type="entry name" value="cpPDZ_CPP-like"/>
    <property type="match status" value="1"/>
</dbReference>
<dbReference type="Proteomes" id="UP000886879">
    <property type="component" value="Unassembled WGS sequence"/>
</dbReference>
<dbReference type="Pfam" id="PF13180">
    <property type="entry name" value="PDZ_2"/>
    <property type="match status" value="1"/>
</dbReference>
<reference evidence="7" key="1">
    <citation type="submission" date="2020-10" db="EMBL/GenBank/DDBJ databases">
        <authorList>
            <person name="Gilroy R."/>
        </authorList>
    </citation>
    <scope>NUCLEOTIDE SEQUENCE</scope>
    <source>
        <strain evidence="7">ChiGjej2B2-12916</strain>
    </source>
</reference>
<keyword evidence="4 5" id="KW-0720">Serine protease</keyword>
<evidence type="ECO:0000313" key="8">
    <source>
        <dbReference type="Proteomes" id="UP000886879"/>
    </source>
</evidence>
<accession>A0A9D1CG32</accession>
<dbReference type="CDD" id="cd07560">
    <property type="entry name" value="Peptidase_S41_CPP"/>
    <property type="match status" value="1"/>
</dbReference>
<dbReference type="InterPro" id="IPR004447">
    <property type="entry name" value="Peptidase_S41A"/>
</dbReference>
<dbReference type="PANTHER" id="PTHR32060">
    <property type="entry name" value="TAIL-SPECIFIC PROTEASE"/>
    <property type="match status" value="1"/>
</dbReference>
<dbReference type="Pfam" id="PF03572">
    <property type="entry name" value="Peptidase_S41"/>
    <property type="match status" value="1"/>
</dbReference>
<dbReference type="SMART" id="SM00228">
    <property type="entry name" value="PDZ"/>
    <property type="match status" value="1"/>
</dbReference>
<evidence type="ECO:0000256" key="1">
    <source>
        <dbReference type="ARBA" id="ARBA00009179"/>
    </source>
</evidence>
<dbReference type="InterPro" id="IPR029045">
    <property type="entry name" value="ClpP/crotonase-like_dom_sf"/>
</dbReference>
<dbReference type="SMART" id="SM00245">
    <property type="entry name" value="TSPc"/>
    <property type="match status" value="1"/>
</dbReference>
<dbReference type="PANTHER" id="PTHR32060:SF22">
    <property type="entry name" value="CARBOXYL-TERMINAL-PROCESSING PEPTIDASE 3, CHLOROPLASTIC"/>
    <property type="match status" value="1"/>
</dbReference>
<dbReference type="InterPro" id="IPR001478">
    <property type="entry name" value="PDZ"/>
</dbReference>
<keyword evidence="2 5" id="KW-0645">Protease</keyword>
<reference evidence="7" key="2">
    <citation type="journal article" date="2021" name="PeerJ">
        <title>Extensive microbial diversity within the chicken gut microbiome revealed by metagenomics and culture.</title>
        <authorList>
            <person name="Gilroy R."/>
            <person name="Ravi A."/>
            <person name="Getino M."/>
            <person name="Pursley I."/>
            <person name="Horton D.L."/>
            <person name="Alikhan N.F."/>
            <person name="Baker D."/>
            <person name="Gharbi K."/>
            <person name="Hall N."/>
            <person name="Watson M."/>
            <person name="Adriaenssens E.M."/>
            <person name="Foster-Nyarko E."/>
            <person name="Jarju S."/>
            <person name="Secka A."/>
            <person name="Antonio M."/>
            <person name="Oren A."/>
            <person name="Chaudhuri R.R."/>
            <person name="La Ragione R."/>
            <person name="Hildebrand F."/>
            <person name="Pallen M.J."/>
        </authorList>
    </citation>
    <scope>NUCLEOTIDE SEQUENCE</scope>
    <source>
        <strain evidence="7">ChiGjej2B2-12916</strain>
    </source>
</reference>